<dbReference type="EMBL" id="CP136584">
    <property type="protein sequence ID" value="WOE65110.1"/>
    <property type="molecule type" value="Genomic_DNA"/>
</dbReference>
<evidence type="ECO:0000259" key="2">
    <source>
        <dbReference type="Pfam" id="PF03354"/>
    </source>
</evidence>
<dbReference type="Pfam" id="PF20441">
    <property type="entry name" value="TerL_nuclease"/>
    <property type="match status" value="1"/>
</dbReference>
<dbReference type="PANTHER" id="PTHR41287">
    <property type="match status" value="1"/>
</dbReference>
<gene>
    <name evidence="4" type="ORF">RY972_13635</name>
</gene>
<evidence type="ECO:0000313" key="5">
    <source>
        <dbReference type="Proteomes" id="UP001302667"/>
    </source>
</evidence>
<dbReference type="InterPro" id="IPR005021">
    <property type="entry name" value="Terminase_largesu-like"/>
</dbReference>
<dbReference type="PANTHER" id="PTHR41287:SF1">
    <property type="entry name" value="PROTEIN YMFN"/>
    <property type="match status" value="1"/>
</dbReference>
<dbReference type="GO" id="GO:0004519">
    <property type="term" value="F:endonuclease activity"/>
    <property type="evidence" value="ECO:0007669"/>
    <property type="project" value="UniProtKB-KW"/>
</dbReference>
<evidence type="ECO:0000313" key="4">
    <source>
        <dbReference type="EMBL" id="WOE65110.1"/>
    </source>
</evidence>
<feature type="region of interest" description="Disordered" evidence="1">
    <location>
        <begin position="150"/>
        <end position="171"/>
    </location>
</feature>
<keyword evidence="4" id="KW-0378">Hydrolase</keyword>
<proteinExistence type="predicted"/>
<evidence type="ECO:0000259" key="3">
    <source>
        <dbReference type="Pfam" id="PF20441"/>
    </source>
</evidence>
<organism evidence="4 5">
    <name type="scientific">Aeromonas allosaccharophila</name>
    <dbReference type="NCBI Taxonomy" id="656"/>
    <lineage>
        <taxon>Bacteria</taxon>
        <taxon>Pseudomonadati</taxon>
        <taxon>Pseudomonadota</taxon>
        <taxon>Gammaproteobacteria</taxon>
        <taxon>Aeromonadales</taxon>
        <taxon>Aeromonadaceae</taxon>
        <taxon>Aeromonas</taxon>
    </lineage>
</organism>
<dbReference type="InterPro" id="IPR046461">
    <property type="entry name" value="TerL_ATPase"/>
</dbReference>
<dbReference type="Proteomes" id="UP001302667">
    <property type="component" value="Chromosome"/>
</dbReference>
<evidence type="ECO:0000256" key="1">
    <source>
        <dbReference type="SAM" id="MobiDB-lite"/>
    </source>
</evidence>
<feature type="domain" description="Terminase large subunit-like ATPase" evidence="2">
    <location>
        <begin position="59"/>
        <end position="220"/>
    </location>
</feature>
<dbReference type="RefSeq" id="WP_317102276.1">
    <property type="nucleotide sequence ID" value="NZ_CP136584.1"/>
</dbReference>
<reference evidence="4 5" key="1">
    <citation type="submission" date="2023-10" db="EMBL/GenBank/DDBJ databases">
        <title>Genome analysis of psychrotrophic aerobic bacterium Aeromonas allosaccharophila BIM B-1809 isolated from infected fish.</title>
        <authorList>
            <person name="Leanovich S.I."/>
            <person name="Sidarenka A.V."/>
            <person name="Akhremchuk A.E."/>
            <person name="Sikolenko M.A."/>
            <person name="Valentovich L.N."/>
        </authorList>
    </citation>
    <scope>NUCLEOTIDE SEQUENCE [LARGE SCALE GENOMIC DNA]</scope>
    <source>
        <strain evidence="4 5">BIM B-1809</strain>
    </source>
</reference>
<dbReference type="InterPro" id="IPR027417">
    <property type="entry name" value="P-loop_NTPase"/>
</dbReference>
<dbReference type="Gene3D" id="3.40.50.300">
    <property type="entry name" value="P-loop containing nucleotide triphosphate hydrolases"/>
    <property type="match status" value="1"/>
</dbReference>
<dbReference type="Pfam" id="PF03354">
    <property type="entry name" value="TerL_ATPase"/>
    <property type="match status" value="1"/>
</dbReference>
<name>A0ABZ0F732_9GAMM</name>
<feature type="domain" description="Terminase large subunit-like endonuclease" evidence="3">
    <location>
        <begin position="227"/>
        <end position="412"/>
    </location>
</feature>
<keyword evidence="4" id="KW-0255">Endonuclease</keyword>
<protein>
    <submittedName>
        <fullName evidence="4">Terminase TerL endonuclease subunit</fullName>
    </submittedName>
</protein>
<keyword evidence="4" id="KW-0540">Nuclease</keyword>
<sequence length="461" mass="52031">MKKTVERYFSEIVRDDVYLDEDEAARVLHFCKFITHHKGELAGQPFKVEDWEAFILVNALCMKWRDTGFNKYREIFVFVPRKNGKTFLASTFANYLLIADKGQHDIFTYAKTAGQARLAFDGCKQQIQQSKALQKRAKVFAHYVDSPASKSRLKPVSSNTGGNEGLGGSSICDELHTHPDGEMFSVMQLAMAARRRAWHFIITTAGTSTTSFCKQYADQCKQSHSETLFSAIYELDDPSEMDDPTQWIKANPNLGVSVFADEIANSMETARLIPSQWAEFQTKRFNRFTSGQQEFISAADWAACHIPDESSPIERQPVYVGIDLSAASDITSVYCVQPTGAVGEVRVWGYNFLPRAALERGKKNAGIYAEWVREGHLTIAGERTIDYEHIERKIYELAEHYDLQSVSFDPWNGVVSQIPHQATTAPAPGDRYTRGFLTGRPRVFSLFMALTYAMTSPTWPL</sequence>
<dbReference type="InterPro" id="IPR046462">
    <property type="entry name" value="TerL_nuclease"/>
</dbReference>
<accession>A0ABZ0F732</accession>
<keyword evidence="5" id="KW-1185">Reference proteome</keyword>